<evidence type="ECO:0000256" key="1">
    <source>
        <dbReference type="SAM" id="MobiDB-lite"/>
    </source>
</evidence>
<evidence type="ECO:0000259" key="2">
    <source>
        <dbReference type="Pfam" id="PF18701"/>
    </source>
</evidence>
<dbReference type="STRING" id="6280.A0A0N4T930"/>
<feature type="domain" description="DUF5641" evidence="2">
    <location>
        <begin position="5"/>
        <end position="62"/>
    </location>
</feature>
<gene>
    <name evidence="3" type="ORF">BPAG_LOCUS4681</name>
</gene>
<dbReference type="Pfam" id="PF18701">
    <property type="entry name" value="DUF5641"/>
    <property type="match status" value="1"/>
</dbReference>
<dbReference type="EMBL" id="UZAD01002520">
    <property type="protein sequence ID" value="VDN85867.1"/>
    <property type="molecule type" value="Genomic_DNA"/>
</dbReference>
<accession>A0A0N4T930</accession>
<evidence type="ECO:0000313" key="3">
    <source>
        <dbReference type="EMBL" id="VDN85867.1"/>
    </source>
</evidence>
<protein>
    <submittedName>
        <fullName evidence="5">DUF5641 domain-containing protein</fullName>
    </submittedName>
</protein>
<dbReference type="Proteomes" id="UP000278627">
    <property type="component" value="Unassembled WGS sequence"/>
</dbReference>
<dbReference type="InterPro" id="IPR040676">
    <property type="entry name" value="DUF5641"/>
</dbReference>
<feature type="region of interest" description="Disordered" evidence="1">
    <location>
        <begin position="69"/>
        <end position="90"/>
    </location>
</feature>
<feature type="compositionally biased region" description="Basic and acidic residues" evidence="1">
    <location>
        <begin position="77"/>
        <end position="90"/>
    </location>
</feature>
<dbReference type="AlphaFoldDB" id="A0A0N4T930"/>
<reference evidence="3 4" key="2">
    <citation type="submission" date="2018-11" db="EMBL/GenBank/DDBJ databases">
        <authorList>
            <consortium name="Pathogen Informatics"/>
        </authorList>
    </citation>
    <scope>NUCLEOTIDE SEQUENCE [LARGE SCALE GENOMIC DNA]</scope>
</reference>
<keyword evidence="4" id="KW-1185">Reference proteome</keyword>
<name>A0A0N4T930_BRUPA</name>
<evidence type="ECO:0000313" key="4">
    <source>
        <dbReference type="Proteomes" id="UP000278627"/>
    </source>
</evidence>
<organism evidence="5">
    <name type="scientific">Brugia pahangi</name>
    <name type="common">Filarial nematode worm</name>
    <dbReference type="NCBI Taxonomy" id="6280"/>
    <lineage>
        <taxon>Eukaryota</taxon>
        <taxon>Metazoa</taxon>
        <taxon>Ecdysozoa</taxon>
        <taxon>Nematoda</taxon>
        <taxon>Chromadorea</taxon>
        <taxon>Rhabditida</taxon>
        <taxon>Spirurina</taxon>
        <taxon>Spiruromorpha</taxon>
        <taxon>Filarioidea</taxon>
        <taxon>Onchocercidae</taxon>
        <taxon>Brugia</taxon>
    </lineage>
</organism>
<dbReference type="WBParaSite" id="BPAG_0000471701-mRNA-1">
    <property type="protein sequence ID" value="BPAG_0000471701-mRNA-1"/>
    <property type="gene ID" value="BPAG_0000471701"/>
</dbReference>
<proteinExistence type="predicted"/>
<reference evidence="5" key="1">
    <citation type="submission" date="2017-02" db="UniProtKB">
        <authorList>
            <consortium name="WormBaseParasite"/>
        </authorList>
    </citation>
    <scope>IDENTIFICATION</scope>
</reference>
<evidence type="ECO:0000313" key="5">
    <source>
        <dbReference type="WBParaSite" id="BPAG_0000471701-mRNA-1"/>
    </source>
</evidence>
<sequence>MYARNTPRINEVVLLDEPGIPRGIWKLAKIIGLKRERDRKIRAVELKLPNGNIVIRPINLLYSLELQDTNETEMPEEDKKNVLRAKEAER</sequence>